<gene>
    <name evidence="1" type="ORF">EKH77_19600</name>
</gene>
<proteinExistence type="predicted"/>
<sequence>MPHDNVRHAAARTARELSDAFKAHGCTVQVVPQGPVDGQMFLFIDDALTGYEAQLLTAALAAYTAPPPRCDECQAIKRDRAKAVRDGNREMAMKVATAMGVHQRVSHG</sequence>
<dbReference type="AlphaFoldDB" id="A0A3Q9G135"/>
<name>A0A3Q9G135_STRLT</name>
<dbReference type="OrthoDB" id="4323170at2"/>
<protein>
    <submittedName>
        <fullName evidence="1">Uncharacterized protein</fullName>
    </submittedName>
</protein>
<reference evidence="1 2" key="1">
    <citation type="submission" date="2018-12" db="EMBL/GenBank/DDBJ databases">
        <title>The whole draft genome of Streptomyce luteoverticillatus CGMCC 15060.</title>
        <authorList>
            <person name="Feng Z."/>
            <person name="Chen G."/>
            <person name="Zhang J."/>
            <person name="Zhu H."/>
            <person name="Yu X."/>
            <person name="Zhang W."/>
            <person name="Zhang X."/>
        </authorList>
    </citation>
    <scope>NUCLEOTIDE SEQUENCE [LARGE SCALE GENOMIC DNA]</scope>
    <source>
        <strain evidence="1 2">CGMCC 15060</strain>
    </source>
</reference>
<dbReference type="RefSeq" id="WP_126915638.1">
    <property type="nucleotide sequence ID" value="NZ_CP034587.1"/>
</dbReference>
<evidence type="ECO:0000313" key="1">
    <source>
        <dbReference type="EMBL" id="AZQ73122.1"/>
    </source>
</evidence>
<keyword evidence="2" id="KW-1185">Reference proteome</keyword>
<dbReference type="Proteomes" id="UP000267900">
    <property type="component" value="Chromosome"/>
</dbReference>
<organism evidence="1 2">
    <name type="scientific">Streptomyces luteoverticillatus</name>
    <name type="common">Streptoverticillium luteoverticillatus</name>
    <dbReference type="NCBI Taxonomy" id="66425"/>
    <lineage>
        <taxon>Bacteria</taxon>
        <taxon>Bacillati</taxon>
        <taxon>Actinomycetota</taxon>
        <taxon>Actinomycetes</taxon>
        <taxon>Kitasatosporales</taxon>
        <taxon>Streptomycetaceae</taxon>
        <taxon>Streptomyces</taxon>
    </lineage>
</organism>
<accession>A0A3Q9G135</accession>
<dbReference type="EMBL" id="CP034587">
    <property type="protein sequence ID" value="AZQ73122.1"/>
    <property type="molecule type" value="Genomic_DNA"/>
</dbReference>
<evidence type="ECO:0000313" key="2">
    <source>
        <dbReference type="Proteomes" id="UP000267900"/>
    </source>
</evidence>